<name>A0A8J3NER9_9ACTN</name>
<accession>A0A8J3NER9</accession>
<dbReference type="AlphaFoldDB" id="A0A8J3NER9"/>
<evidence type="ECO:0000259" key="2">
    <source>
        <dbReference type="Pfam" id="PF02517"/>
    </source>
</evidence>
<organism evidence="3 4">
    <name type="scientific">Actinocatenispora rupis</name>
    <dbReference type="NCBI Taxonomy" id="519421"/>
    <lineage>
        <taxon>Bacteria</taxon>
        <taxon>Bacillati</taxon>
        <taxon>Actinomycetota</taxon>
        <taxon>Actinomycetes</taxon>
        <taxon>Micromonosporales</taxon>
        <taxon>Micromonosporaceae</taxon>
        <taxon>Actinocatenispora</taxon>
    </lineage>
</organism>
<dbReference type="RefSeq" id="WP_203661924.1">
    <property type="nucleotide sequence ID" value="NZ_BAAAZM010000001.1"/>
</dbReference>
<feature type="domain" description="CAAX prenyl protease 2/Lysostaphin resistance protein A-like" evidence="2">
    <location>
        <begin position="118"/>
        <end position="223"/>
    </location>
</feature>
<dbReference type="Pfam" id="PF02517">
    <property type="entry name" value="Rce1-like"/>
    <property type="match status" value="1"/>
</dbReference>
<dbReference type="InterPro" id="IPR042150">
    <property type="entry name" value="MmRce1-like"/>
</dbReference>
<proteinExistence type="predicted"/>
<dbReference type="GO" id="GO:0080120">
    <property type="term" value="P:CAAX-box protein maturation"/>
    <property type="evidence" value="ECO:0007669"/>
    <property type="project" value="UniProtKB-ARBA"/>
</dbReference>
<keyword evidence="1" id="KW-1133">Transmembrane helix</keyword>
<feature type="transmembrane region" description="Helical" evidence="1">
    <location>
        <begin position="151"/>
        <end position="172"/>
    </location>
</feature>
<keyword evidence="1" id="KW-0812">Transmembrane</keyword>
<protein>
    <submittedName>
        <fullName evidence="3">Peptidase</fullName>
    </submittedName>
</protein>
<keyword evidence="1" id="KW-0472">Membrane</keyword>
<dbReference type="Proteomes" id="UP000612808">
    <property type="component" value="Unassembled WGS sequence"/>
</dbReference>
<dbReference type="GO" id="GO:0004175">
    <property type="term" value="F:endopeptidase activity"/>
    <property type="evidence" value="ECO:0007669"/>
    <property type="project" value="UniProtKB-ARBA"/>
</dbReference>
<feature type="transmembrane region" description="Helical" evidence="1">
    <location>
        <begin position="38"/>
        <end position="60"/>
    </location>
</feature>
<comment type="caution">
    <text evidence="3">The sequence shown here is derived from an EMBL/GenBank/DDBJ whole genome shotgun (WGS) entry which is preliminary data.</text>
</comment>
<dbReference type="PANTHER" id="PTHR35797:SF1">
    <property type="entry name" value="PROTEASE"/>
    <property type="match status" value="1"/>
</dbReference>
<evidence type="ECO:0000256" key="1">
    <source>
        <dbReference type="SAM" id="Phobius"/>
    </source>
</evidence>
<feature type="transmembrane region" description="Helical" evidence="1">
    <location>
        <begin position="107"/>
        <end position="130"/>
    </location>
</feature>
<dbReference type="PANTHER" id="PTHR35797">
    <property type="entry name" value="PROTEASE-RELATED"/>
    <property type="match status" value="1"/>
</dbReference>
<reference evidence="3" key="1">
    <citation type="submission" date="2021-01" db="EMBL/GenBank/DDBJ databases">
        <title>Whole genome shotgun sequence of Actinocatenispora rupis NBRC 107355.</title>
        <authorList>
            <person name="Komaki H."/>
            <person name="Tamura T."/>
        </authorList>
    </citation>
    <scope>NUCLEOTIDE SEQUENCE</scope>
    <source>
        <strain evidence="3">NBRC 107355</strain>
    </source>
</reference>
<evidence type="ECO:0000313" key="4">
    <source>
        <dbReference type="Proteomes" id="UP000612808"/>
    </source>
</evidence>
<sequence>MVKPGLPRLLPYAVVCLLVSWVPWLVLAVQGVDVNHGAAQLVFAVAASGPSLTALVLWLAGDRRRARMRGKLVGVWPVAALGLGAAAPLLTAVVLHGGDLSYLGRHAATVVAGVGGPLGALAYTMVSGPLSEEFGWRGYLQPRLRDRFGRTATVAVLGAAWGLWHVPLFFLVGTGQHDKGLFTVQGLLFFVMIFPITYLALYVSERLRGGVWAAVLLHAAWNFTDAVVPDDGVRGAAVETVLLLAVAALAALTWRRPAPRPVTVPAAST</sequence>
<dbReference type="InterPro" id="IPR003675">
    <property type="entry name" value="Rce1/LyrA-like_dom"/>
</dbReference>
<evidence type="ECO:0000313" key="3">
    <source>
        <dbReference type="EMBL" id="GID14195.1"/>
    </source>
</evidence>
<gene>
    <name evidence="3" type="ORF">Aru02nite_50840</name>
</gene>
<keyword evidence="4" id="KW-1185">Reference proteome</keyword>
<feature type="transmembrane region" description="Helical" evidence="1">
    <location>
        <begin position="184"/>
        <end position="203"/>
    </location>
</feature>
<dbReference type="EMBL" id="BOMB01000029">
    <property type="protein sequence ID" value="GID14195.1"/>
    <property type="molecule type" value="Genomic_DNA"/>
</dbReference>
<feature type="transmembrane region" description="Helical" evidence="1">
    <location>
        <begin position="235"/>
        <end position="254"/>
    </location>
</feature>
<feature type="transmembrane region" description="Helical" evidence="1">
    <location>
        <begin position="210"/>
        <end position="229"/>
    </location>
</feature>
<feature type="transmembrane region" description="Helical" evidence="1">
    <location>
        <begin position="72"/>
        <end position="95"/>
    </location>
</feature>